<dbReference type="EMBL" id="KX517858">
    <property type="protein sequence ID" value="AOR51682.1"/>
    <property type="molecule type" value="mRNA"/>
</dbReference>
<dbReference type="InterPro" id="IPR000182">
    <property type="entry name" value="GNAT_dom"/>
</dbReference>
<evidence type="ECO:0000259" key="1">
    <source>
        <dbReference type="Pfam" id="PF13302"/>
    </source>
</evidence>
<dbReference type="PANTHER" id="PTHR43441">
    <property type="entry name" value="RIBOSOMAL-PROTEIN-SERINE ACETYLTRANSFERASE"/>
    <property type="match status" value="1"/>
</dbReference>
<dbReference type="Gene3D" id="3.40.630.30">
    <property type="match status" value="1"/>
</dbReference>
<keyword evidence="2" id="KW-0808">Transferase</keyword>
<dbReference type="InterPro" id="IPR051908">
    <property type="entry name" value="Ribosomal_N-acetyltransferase"/>
</dbReference>
<reference evidence="2" key="1">
    <citation type="journal article" date="2016" name="Microb. Cell Fact.">
        <title>Regulation of carotenogenesis in the red yeast Xanthophyllomyces dendrorhous: the role of the transcriptional co-repressor complex Cyc8-Tup1 involved in catabolic repression.</title>
        <authorList>
            <person name="Cordova P."/>
            <person name="Alcaino J."/>
            <person name="Bravo N."/>
            <person name="Barahona S."/>
            <person name="Sepulveda D."/>
            <person name="Fernandez-Lobato M."/>
            <person name="Baeza M."/>
            <person name="Cifuentes V."/>
        </authorList>
    </citation>
    <scope>NUCLEOTIDE SEQUENCE</scope>
    <source>
        <strain evidence="2">UCD 67-385</strain>
    </source>
</reference>
<sequence>MYKNTYTPPIPAEIPSDTHAKTPKEEYDFNYALLTQPIQVLEGPGRDVRLEPFVPSIYAEKLYIGAKDHPELVRYLPFDLWQSVGDVNIFLEEFFRREQSRLLYAIIDKKTETFAGMISWINSSPKDLTSEIGFVFILPPAQRTHVLTHSVSLLLEHGFNLPSDGGLGLRRIQWQANELNLPSTKAALRLGFVLESPIRIRLQRTVKPGKEGSYSGRQGDGLYEAGRMSRNTNILSLTYIDWLEDGKREHVQSLVERKPKA</sequence>
<evidence type="ECO:0000313" key="2">
    <source>
        <dbReference type="EMBL" id="AOR51682.1"/>
    </source>
</evidence>
<dbReference type="InterPro" id="IPR016181">
    <property type="entry name" value="Acyl_CoA_acyltransferase"/>
</dbReference>
<dbReference type="GO" id="GO:0008999">
    <property type="term" value="F:protein-N-terminal-alanine acetyltransferase activity"/>
    <property type="evidence" value="ECO:0007669"/>
    <property type="project" value="TreeGrafter"/>
</dbReference>
<dbReference type="PANTHER" id="PTHR43441:SF5">
    <property type="entry name" value="FAMILY ACETYLTRANSFERASE, PUTATIVE-RELATED"/>
    <property type="match status" value="1"/>
</dbReference>
<dbReference type="GO" id="GO:1990189">
    <property type="term" value="F:protein N-terminal-serine acetyltransferase activity"/>
    <property type="evidence" value="ECO:0007669"/>
    <property type="project" value="TreeGrafter"/>
</dbReference>
<feature type="domain" description="N-acetyltransferase" evidence="1">
    <location>
        <begin position="49"/>
        <end position="193"/>
    </location>
</feature>
<protein>
    <submittedName>
        <fullName evidence="2">GNAT family acetyltransferase</fullName>
    </submittedName>
</protein>
<organism evidence="2">
    <name type="scientific">Phaffia rhodozyma</name>
    <name type="common">Yeast</name>
    <name type="synonym">Xanthophyllomyces dendrorhous</name>
    <dbReference type="NCBI Taxonomy" id="264483"/>
    <lineage>
        <taxon>Eukaryota</taxon>
        <taxon>Fungi</taxon>
        <taxon>Dikarya</taxon>
        <taxon>Basidiomycota</taxon>
        <taxon>Agaricomycotina</taxon>
        <taxon>Tremellomycetes</taxon>
        <taxon>Cystofilobasidiales</taxon>
        <taxon>Mrakiaceae</taxon>
        <taxon>Phaffia</taxon>
    </lineage>
</organism>
<dbReference type="SUPFAM" id="SSF55729">
    <property type="entry name" value="Acyl-CoA N-acyltransferases (Nat)"/>
    <property type="match status" value="1"/>
</dbReference>
<dbReference type="Pfam" id="PF13302">
    <property type="entry name" value="Acetyltransf_3"/>
    <property type="match status" value="1"/>
</dbReference>
<proteinExistence type="evidence at transcript level"/>
<accession>A0A1I9Q706</accession>
<name>A0A1I9Q706_PHARH</name>
<gene>
    <name evidence="2" type="primary">AAT3</name>
</gene>
<dbReference type="AlphaFoldDB" id="A0A1I9Q706"/>